<dbReference type="EMBL" id="SORI01000004">
    <property type="protein sequence ID" value="TDY61808.1"/>
    <property type="molecule type" value="Genomic_DNA"/>
</dbReference>
<dbReference type="RefSeq" id="WP_133956797.1">
    <property type="nucleotide sequence ID" value="NZ_SORI01000004.1"/>
</dbReference>
<dbReference type="Proteomes" id="UP000295066">
    <property type="component" value="Unassembled WGS sequence"/>
</dbReference>
<gene>
    <name evidence="2" type="ORF">C8D99_10447</name>
</gene>
<comment type="similarity">
    <text evidence="1">Belongs to the RemA family.</text>
</comment>
<dbReference type="OrthoDB" id="5432174at2"/>
<sequence>MTAKLVHIGFGNMIVGERIVAIIHPTSAPIKRLKEEAKEQGRLIDATQGRKTRAILITDSNHVVLSAIQPETIVNRFEEDIEDESLGQG</sequence>
<dbReference type="HAMAP" id="MF_01503">
    <property type="entry name" value="RemA"/>
    <property type="match status" value="1"/>
</dbReference>
<evidence type="ECO:0000256" key="1">
    <source>
        <dbReference type="HAMAP-Rule" id="MF_01503"/>
    </source>
</evidence>
<accession>A0A4R8M9X8</accession>
<dbReference type="AlphaFoldDB" id="A0A4R8M9X8"/>
<organism evidence="2 3">
    <name type="scientific">Aminivibrio pyruvatiphilus</name>
    <dbReference type="NCBI Taxonomy" id="1005740"/>
    <lineage>
        <taxon>Bacteria</taxon>
        <taxon>Thermotogati</taxon>
        <taxon>Synergistota</taxon>
        <taxon>Synergistia</taxon>
        <taxon>Synergistales</taxon>
        <taxon>Aminobacteriaceae</taxon>
        <taxon>Aminivibrio</taxon>
    </lineage>
</organism>
<dbReference type="NCBIfam" id="NF003315">
    <property type="entry name" value="PRK04323.1"/>
    <property type="match status" value="1"/>
</dbReference>
<dbReference type="InterPro" id="IPR007169">
    <property type="entry name" value="RemA-like"/>
</dbReference>
<reference evidence="2 3" key="1">
    <citation type="submission" date="2019-03" db="EMBL/GenBank/DDBJ databases">
        <title>Genomic Encyclopedia of Type Strains, Phase IV (KMG-IV): sequencing the most valuable type-strain genomes for metagenomic binning, comparative biology and taxonomic classification.</title>
        <authorList>
            <person name="Goeker M."/>
        </authorList>
    </citation>
    <scope>NUCLEOTIDE SEQUENCE [LARGE SCALE GENOMIC DNA]</scope>
    <source>
        <strain evidence="2 3">DSM 25964</strain>
    </source>
</reference>
<comment type="caution">
    <text evidence="2">The sequence shown here is derived from an EMBL/GenBank/DDBJ whole genome shotgun (WGS) entry which is preliminary data.</text>
</comment>
<protein>
    <recommendedName>
        <fullName evidence="1">Putative regulatory protein C8D99_10447</fullName>
    </recommendedName>
</protein>
<evidence type="ECO:0000313" key="2">
    <source>
        <dbReference type="EMBL" id="TDY61808.1"/>
    </source>
</evidence>
<name>A0A4R8M9X8_9BACT</name>
<dbReference type="Pfam" id="PF04025">
    <property type="entry name" value="RemA-like"/>
    <property type="match status" value="1"/>
</dbReference>
<proteinExistence type="inferred from homology"/>
<dbReference type="PANTHER" id="PTHR38449">
    <property type="entry name" value="REGULATORY PROTEIN TM_1690-RELATED"/>
    <property type="match status" value="1"/>
</dbReference>
<keyword evidence="3" id="KW-1185">Reference proteome</keyword>
<evidence type="ECO:0000313" key="3">
    <source>
        <dbReference type="Proteomes" id="UP000295066"/>
    </source>
</evidence>
<dbReference type="PANTHER" id="PTHR38449:SF1">
    <property type="entry name" value="REGULATORY PROTEIN SSL2874-RELATED"/>
    <property type="match status" value="1"/>
</dbReference>